<gene>
    <name evidence="1" type="ORF">QJS04_geneDACA011096</name>
</gene>
<evidence type="ECO:0000313" key="1">
    <source>
        <dbReference type="EMBL" id="KAK1276426.1"/>
    </source>
</evidence>
<sequence>MEKQQQQLRRPSKISRSLNKLLRVVSFLRPKPAADLPFLVGPPPYYYYEAYKRPGNLATIPEAAAATEKGIDSATASPELGVRKITVAESFTGSAAVVGISCA</sequence>
<evidence type="ECO:0000313" key="2">
    <source>
        <dbReference type="Proteomes" id="UP001179952"/>
    </source>
</evidence>
<proteinExistence type="predicted"/>
<name>A0AAV9BJN9_ACOGR</name>
<protein>
    <submittedName>
        <fullName evidence="1">Uncharacterized protein</fullName>
    </submittedName>
</protein>
<dbReference type="Proteomes" id="UP001179952">
    <property type="component" value="Unassembled WGS sequence"/>
</dbReference>
<accession>A0AAV9BJN9</accession>
<dbReference type="EMBL" id="JAUJYN010000003">
    <property type="protein sequence ID" value="KAK1276426.1"/>
    <property type="molecule type" value="Genomic_DNA"/>
</dbReference>
<reference evidence="1" key="1">
    <citation type="journal article" date="2023" name="Nat. Commun.">
        <title>Diploid and tetraploid genomes of Acorus and the evolution of monocots.</title>
        <authorList>
            <person name="Ma L."/>
            <person name="Liu K.W."/>
            <person name="Li Z."/>
            <person name="Hsiao Y.Y."/>
            <person name="Qi Y."/>
            <person name="Fu T."/>
            <person name="Tang G.D."/>
            <person name="Zhang D."/>
            <person name="Sun W.H."/>
            <person name="Liu D.K."/>
            <person name="Li Y."/>
            <person name="Chen G.Z."/>
            <person name="Liu X.D."/>
            <person name="Liao X.Y."/>
            <person name="Jiang Y.T."/>
            <person name="Yu X."/>
            <person name="Hao Y."/>
            <person name="Huang J."/>
            <person name="Zhao X.W."/>
            <person name="Ke S."/>
            <person name="Chen Y.Y."/>
            <person name="Wu W.L."/>
            <person name="Hsu J.L."/>
            <person name="Lin Y.F."/>
            <person name="Huang M.D."/>
            <person name="Li C.Y."/>
            <person name="Huang L."/>
            <person name="Wang Z.W."/>
            <person name="Zhao X."/>
            <person name="Zhong W.Y."/>
            <person name="Peng D.H."/>
            <person name="Ahmad S."/>
            <person name="Lan S."/>
            <person name="Zhang J.S."/>
            <person name="Tsai W.C."/>
            <person name="Van de Peer Y."/>
            <person name="Liu Z.J."/>
        </authorList>
    </citation>
    <scope>NUCLEOTIDE SEQUENCE</scope>
    <source>
        <strain evidence="1">SCP</strain>
    </source>
</reference>
<dbReference type="AlphaFoldDB" id="A0AAV9BJN9"/>
<keyword evidence="2" id="KW-1185">Reference proteome</keyword>
<comment type="caution">
    <text evidence="1">The sequence shown here is derived from an EMBL/GenBank/DDBJ whole genome shotgun (WGS) entry which is preliminary data.</text>
</comment>
<organism evidence="1 2">
    <name type="scientific">Acorus gramineus</name>
    <name type="common">Dwarf sweet flag</name>
    <dbReference type="NCBI Taxonomy" id="55184"/>
    <lineage>
        <taxon>Eukaryota</taxon>
        <taxon>Viridiplantae</taxon>
        <taxon>Streptophyta</taxon>
        <taxon>Embryophyta</taxon>
        <taxon>Tracheophyta</taxon>
        <taxon>Spermatophyta</taxon>
        <taxon>Magnoliopsida</taxon>
        <taxon>Liliopsida</taxon>
        <taxon>Acoraceae</taxon>
        <taxon>Acorus</taxon>
    </lineage>
</organism>
<reference evidence="1" key="2">
    <citation type="submission" date="2023-06" db="EMBL/GenBank/DDBJ databases">
        <authorList>
            <person name="Ma L."/>
            <person name="Liu K.-W."/>
            <person name="Li Z."/>
            <person name="Hsiao Y.-Y."/>
            <person name="Qi Y."/>
            <person name="Fu T."/>
            <person name="Tang G."/>
            <person name="Zhang D."/>
            <person name="Sun W.-H."/>
            <person name="Liu D.-K."/>
            <person name="Li Y."/>
            <person name="Chen G.-Z."/>
            <person name="Liu X.-D."/>
            <person name="Liao X.-Y."/>
            <person name="Jiang Y.-T."/>
            <person name="Yu X."/>
            <person name="Hao Y."/>
            <person name="Huang J."/>
            <person name="Zhao X.-W."/>
            <person name="Ke S."/>
            <person name="Chen Y.-Y."/>
            <person name="Wu W.-L."/>
            <person name="Hsu J.-L."/>
            <person name="Lin Y.-F."/>
            <person name="Huang M.-D."/>
            <person name="Li C.-Y."/>
            <person name="Huang L."/>
            <person name="Wang Z.-W."/>
            <person name="Zhao X."/>
            <person name="Zhong W.-Y."/>
            <person name="Peng D.-H."/>
            <person name="Ahmad S."/>
            <person name="Lan S."/>
            <person name="Zhang J.-S."/>
            <person name="Tsai W.-C."/>
            <person name="Van De Peer Y."/>
            <person name="Liu Z.-J."/>
        </authorList>
    </citation>
    <scope>NUCLEOTIDE SEQUENCE</scope>
    <source>
        <strain evidence="1">SCP</strain>
        <tissue evidence="1">Leaves</tissue>
    </source>
</reference>